<dbReference type="Proteomes" id="UP001148018">
    <property type="component" value="Unassembled WGS sequence"/>
</dbReference>
<dbReference type="PROSITE" id="PS51355">
    <property type="entry name" value="GLUTATHIONE_PEROXID_3"/>
    <property type="match status" value="1"/>
</dbReference>
<reference evidence="6" key="1">
    <citation type="submission" date="2022-07" db="EMBL/GenBank/DDBJ databases">
        <title>Chromosome-level genome of Muraenolepis orangiensis.</title>
        <authorList>
            <person name="Kim J."/>
        </authorList>
    </citation>
    <scope>NUCLEOTIDE SEQUENCE</scope>
    <source>
        <strain evidence="6">KU_S4_2022</strain>
        <tissue evidence="6">Muscle</tissue>
    </source>
</reference>
<evidence type="ECO:0000256" key="3">
    <source>
        <dbReference type="ARBA" id="ARBA00022559"/>
    </source>
</evidence>
<dbReference type="OrthoDB" id="446890at2759"/>
<gene>
    <name evidence="6" type="ORF">NHX12_011131</name>
</gene>
<evidence type="ECO:0000313" key="7">
    <source>
        <dbReference type="Proteomes" id="UP001148018"/>
    </source>
</evidence>
<keyword evidence="4 5" id="KW-0560">Oxidoreductase</keyword>
<comment type="similarity">
    <text evidence="1 5">Belongs to the glutathione peroxidase family.</text>
</comment>
<accession>A0A9Q0DFM3</accession>
<evidence type="ECO:0000256" key="2">
    <source>
        <dbReference type="ARBA" id="ARBA00012310"/>
    </source>
</evidence>
<organism evidence="6 7">
    <name type="scientific">Muraenolepis orangiensis</name>
    <name type="common">Patagonian moray cod</name>
    <dbReference type="NCBI Taxonomy" id="630683"/>
    <lineage>
        <taxon>Eukaryota</taxon>
        <taxon>Metazoa</taxon>
        <taxon>Chordata</taxon>
        <taxon>Craniata</taxon>
        <taxon>Vertebrata</taxon>
        <taxon>Euteleostomi</taxon>
        <taxon>Actinopterygii</taxon>
        <taxon>Neopterygii</taxon>
        <taxon>Teleostei</taxon>
        <taxon>Neoteleostei</taxon>
        <taxon>Acanthomorphata</taxon>
        <taxon>Zeiogadaria</taxon>
        <taxon>Gadariae</taxon>
        <taxon>Gadiformes</taxon>
        <taxon>Muraenolepidoidei</taxon>
        <taxon>Muraenolepididae</taxon>
        <taxon>Muraenolepis</taxon>
    </lineage>
</organism>
<keyword evidence="3 5" id="KW-0575">Peroxidase</keyword>
<dbReference type="GO" id="GO:0006979">
    <property type="term" value="P:response to oxidative stress"/>
    <property type="evidence" value="ECO:0007669"/>
    <property type="project" value="InterPro"/>
</dbReference>
<name>A0A9Q0DFM3_9TELE</name>
<dbReference type="PRINTS" id="PR01011">
    <property type="entry name" value="GLUTPROXDASE"/>
</dbReference>
<dbReference type="AlphaFoldDB" id="A0A9Q0DFM3"/>
<dbReference type="InterPro" id="IPR000889">
    <property type="entry name" value="Glutathione_peroxidase"/>
</dbReference>
<dbReference type="PANTHER" id="PTHR11592:SF32">
    <property type="entry name" value="GLUTATHIONE PEROXIDASE 3"/>
    <property type="match status" value="1"/>
</dbReference>
<dbReference type="PIRSF" id="PIRSF000303">
    <property type="entry name" value="Glutathion_perox"/>
    <property type="match status" value="1"/>
</dbReference>
<proteinExistence type="inferred from homology"/>
<evidence type="ECO:0000256" key="1">
    <source>
        <dbReference type="ARBA" id="ARBA00006926"/>
    </source>
</evidence>
<protein>
    <recommendedName>
        <fullName evidence="2 5">Glutathione peroxidase</fullName>
    </recommendedName>
</protein>
<comment type="caution">
    <text evidence="6">The sequence shown here is derived from an EMBL/GenBank/DDBJ whole genome shotgun (WGS) entry which is preliminary data.</text>
</comment>
<evidence type="ECO:0000256" key="5">
    <source>
        <dbReference type="RuleBase" id="RU000499"/>
    </source>
</evidence>
<keyword evidence="7" id="KW-1185">Reference proteome</keyword>
<evidence type="ECO:0000256" key="4">
    <source>
        <dbReference type="ARBA" id="ARBA00023002"/>
    </source>
</evidence>
<sequence length="138" mass="15683">MRQYGFSILGFPSNNFGKQEPGNNDEILPGLKHVRPGKGFVPNFQLFERGDVNGVNEQPVYTFLKDSCPPVGDSLGEVNGRLFWQPIKLSDIKWNFEKFLVGPDGKPVRRWYPGVDVSVVRRHIILYLQQLHGHAIAH</sequence>
<dbReference type="Pfam" id="PF00255">
    <property type="entry name" value="GSHPx"/>
    <property type="match status" value="1"/>
</dbReference>
<dbReference type="InterPro" id="IPR036249">
    <property type="entry name" value="Thioredoxin-like_sf"/>
</dbReference>
<dbReference type="SUPFAM" id="SSF52833">
    <property type="entry name" value="Thioredoxin-like"/>
    <property type="match status" value="1"/>
</dbReference>
<dbReference type="EMBL" id="JANIIK010000116">
    <property type="protein sequence ID" value="KAJ3587534.1"/>
    <property type="molecule type" value="Genomic_DNA"/>
</dbReference>
<evidence type="ECO:0000313" key="6">
    <source>
        <dbReference type="EMBL" id="KAJ3587534.1"/>
    </source>
</evidence>
<dbReference type="PANTHER" id="PTHR11592">
    <property type="entry name" value="GLUTATHIONE PEROXIDASE"/>
    <property type="match status" value="1"/>
</dbReference>
<dbReference type="GO" id="GO:0004602">
    <property type="term" value="F:glutathione peroxidase activity"/>
    <property type="evidence" value="ECO:0007669"/>
    <property type="project" value="TreeGrafter"/>
</dbReference>
<dbReference type="Gene3D" id="3.40.30.10">
    <property type="entry name" value="Glutaredoxin"/>
    <property type="match status" value="1"/>
</dbReference>